<dbReference type="Proteomes" id="UP001164250">
    <property type="component" value="Chromosome 13"/>
</dbReference>
<comment type="caution">
    <text evidence="1">The sequence shown here is derived from an EMBL/GenBank/DDBJ whole genome shotgun (WGS) entry which is preliminary data.</text>
</comment>
<sequence>MAYRRMWCVVPCTSRRSLRTDSRKNIEDILNAKLSTIKEDPGEICEAAATLTTQTNRRSFPRKPKSKRKMTNIKMGRLFVPHFTLKVKASPI</sequence>
<dbReference type="EMBL" id="CM047909">
    <property type="protein sequence ID" value="KAJ0079707.1"/>
    <property type="molecule type" value="Genomic_DNA"/>
</dbReference>
<protein>
    <submittedName>
        <fullName evidence="1">Uncharacterized protein</fullName>
    </submittedName>
</protein>
<proteinExistence type="predicted"/>
<keyword evidence="2" id="KW-1185">Reference proteome</keyword>
<accession>A0ACC0ZYR8</accession>
<evidence type="ECO:0000313" key="1">
    <source>
        <dbReference type="EMBL" id="KAJ0079707.1"/>
    </source>
</evidence>
<evidence type="ECO:0000313" key="2">
    <source>
        <dbReference type="Proteomes" id="UP001164250"/>
    </source>
</evidence>
<reference evidence="2" key="1">
    <citation type="journal article" date="2023" name="G3 (Bethesda)">
        <title>Genome assembly and association tests identify interacting loci associated with vigor, precocity, and sex in interspecific pistachio rootstocks.</title>
        <authorList>
            <person name="Palmer W."/>
            <person name="Jacygrad E."/>
            <person name="Sagayaradj S."/>
            <person name="Cavanaugh K."/>
            <person name="Han R."/>
            <person name="Bertier L."/>
            <person name="Beede B."/>
            <person name="Kafkas S."/>
            <person name="Golino D."/>
            <person name="Preece J."/>
            <person name="Michelmore R."/>
        </authorList>
    </citation>
    <scope>NUCLEOTIDE SEQUENCE [LARGE SCALE GENOMIC DNA]</scope>
</reference>
<name>A0ACC0ZYR8_9ROSI</name>
<gene>
    <name evidence="1" type="ORF">Patl1_24653</name>
</gene>
<organism evidence="1 2">
    <name type="scientific">Pistacia atlantica</name>
    <dbReference type="NCBI Taxonomy" id="434234"/>
    <lineage>
        <taxon>Eukaryota</taxon>
        <taxon>Viridiplantae</taxon>
        <taxon>Streptophyta</taxon>
        <taxon>Embryophyta</taxon>
        <taxon>Tracheophyta</taxon>
        <taxon>Spermatophyta</taxon>
        <taxon>Magnoliopsida</taxon>
        <taxon>eudicotyledons</taxon>
        <taxon>Gunneridae</taxon>
        <taxon>Pentapetalae</taxon>
        <taxon>rosids</taxon>
        <taxon>malvids</taxon>
        <taxon>Sapindales</taxon>
        <taxon>Anacardiaceae</taxon>
        <taxon>Pistacia</taxon>
    </lineage>
</organism>